<reference evidence="1 2" key="1">
    <citation type="submission" date="2019-12" db="EMBL/GenBank/DDBJ databases">
        <authorList>
            <person name="Li C."/>
            <person name="Zhao J."/>
        </authorList>
    </citation>
    <scope>NUCLEOTIDE SEQUENCE [LARGE SCALE GENOMIC DNA]</scope>
    <source>
        <strain evidence="1 2">NEAU-DD11</strain>
    </source>
</reference>
<evidence type="ECO:0008006" key="3">
    <source>
        <dbReference type="Google" id="ProtNLM"/>
    </source>
</evidence>
<accession>A0A7X3KAD4</accession>
<organism evidence="1 2">
    <name type="scientific">Massilia cellulosiltytica</name>
    <dbReference type="NCBI Taxonomy" id="2683234"/>
    <lineage>
        <taxon>Bacteria</taxon>
        <taxon>Pseudomonadati</taxon>
        <taxon>Pseudomonadota</taxon>
        <taxon>Betaproteobacteria</taxon>
        <taxon>Burkholderiales</taxon>
        <taxon>Oxalobacteraceae</taxon>
        <taxon>Telluria group</taxon>
        <taxon>Massilia</taxon>
    </lineage>
</organism>
<proteinExistence type="predicted"/>
<protein>
    <recommendedName>
        <fullName evidence="3">YiiX family permuted papain-like enzyme</fullName>
    </recommendedName>
</protein>
<name>A0A7X3KAD4_9BURK</name>
<keyword evidence="2" id="KW-1185">Reference proteome</keyword>
<evidence type="ECO:0000313" key="2">
    <source>
        <dbReference type="Proteomes" id="UP000443353"/>
    </source>
</evidence>
<dbReference type="InterPro" id="IPR038765">
    <property type="entry name" value="Papain-like_cys_pep_sf"/>
</dbReference>
<gene>
    <name evidence="1" type="ORF">GPY61_28950</name>
</gene>
<dbReference type="Pfam" id="PF05708">
    <property type="entry name" value="Peptidase_C92"/>
    <property type="match status" value="1"/>
</dbReference>
<comment type="caution">
    <text evidence="1">The sequence shown here is derived from an EMBL/GenBank/DDBJ whole genome shotgun (WGS) entry which is preliminary data.</text>
</comment>
<sequence>MAAGKLRRINSAVVVAVIGASAGLPVNSASLVRDQVAVAKPNAFAPQLRDGDIVLRRGLDMMSRLVMTQGDAARFSHVGLIVVRHDTPFVIHAMPAEGERPGGAILEPLATFMSAAEAADVAIYRDTALSAAQRGAIRQAAFAQLGLPFDERFQLSNTKKVYCTALVVRAYADAGIRLVDERATIQVPLLPERVVPPDHIRRFPAIPLSLIASLSP</sequence>
<dbReference type="Gene3D" id="3.90.1720.10">
    <property type="entry name" value="endopeptidase domain like (from Nostoc punctiforme)"/>
    <property type="match status" value="1"/>
</dbReference>
<evidence type="ECO:0000313" key="1">
    <source>
        <dbReference type="EMBL" id="MVW63964.1"/>
    </source>
</evidence>
<dbReference type="SUPFAM" id="SSF54001">
    <property type="entry name" value="Cysteine proteinases"/>
    <property type="match status" value="1"/>
</dbReference>
<dbReference type="Proteomes" id="UP000443353">
    <property type="component" value="Unassembled WGS sequence"/>
</dbReference>
<dbReference type="InterPro" id="IPR024453">
    <property type="entry name" value="Peptidase_C92"/>
</dbReference>
<dbReference type="EMBL" id="WSES01000010">
    <property type="protein sequence ID" value="MVW63964.1"/>
    <property type="molecule type" value="Genomic_DNA"/>
</dbReference>
<dbReference type="AlphaFoldDB" id="A0A7X3KAD4"/>